<keyword evidence="2" id="KW-1003">Cell membrane</keyword>
<feature type="domain" description="Cardiolipin synthase N-terminal" evidence="7">
    <location>
        <begin position="19"/>
        <end position="61"/>
    </location>
</feature>
<comment type="subcellular location">
    <subcellularLocation>
        <location evidence="1">Cell membrane</location>
        <topology evidence="1">Multi-pass membrane protein</topology>
    </subcellularLocation>
</comment>
<dbReference type="EMBL" id="RHPO01000027">
    <property type="protein sequence ID" value="RRT89657.1"/>
    <property type="molecule type" value="Genomic_DNA"/>
</dbReference>
<feature type="transmembrane region" description="Helical" evidence="6">
    <location>
        <begin position="39"/>
        <end position="58"/>
    </location>
</feature>
<dbReference type="Proteomes" id="UP001173578">
    <property type="component" value="Unassembled WGS sequence"/>
</dbReference>
<evidence type="ECO:0000313" key="14">
    <source>
        <dbReference type="Proteomes" id="UP000510643"/>
    </source>
</evidence>
<dbReference type="Proteomes" id="UP000510643">
    <property type="component" value="Chromosome"/>
</dbReference>
<evidence type="ECO:0000313" key="13">
    <source>
        <dbReference type="Proteomes" id="UP000267844"/>
    </source>
</evidence>
<dbReference type="EMBL" id="CP040908">
    <property type="protein sequence ID" value="QLL58055.1"/>
    <property type="molecule type" value="Genomic_DNA"/>
</dbReference>
<accession>A0A376G5V5</accession>
<evidence type="ECO:0000313" key="12">
    <source>
        <dbReference type="Proteomes" id="UP000254737"/>
    </source>
</evidence>
<keyword evidence="3 6" id="KW-0812">Transmembrane</keyword>
<evidence type="ECO:0000256" key="2">
    <source>
        <dbReference type="ARBA" id="ARBA00022475"/>
    </source>
</evidence>
<dbReference type="GeneID" id="96091077"/>
<dbReference type="RefSeq" id="WP_115000325.1">
    <property type="nucleotide sequence ID" value="NZ_CP040908.1"/>
</dbReference>
<evidence type="ECO:0000256" key="4">
    <source>
        <dbReference type="ARBA" id="ARBA00022989"/>
    </source>
</evidence>
<evidence type="ECO:0000256" key="5">
    <source>
        <dbReference type="ARBA" id="ARBA00023136"/>
    </source>
</evidence>
<evidence type="ECO:0000313" key="10">
    <source>
        <dbReference type="EMBL" id="RRT89657.1"/>
    </source>
</evidence>
<dbReference type="AlphaFoldDB" id="A0A376G5V5"/>
<evidence type="ECO:0000313" key="11">
    <source>
        <dbReference type="EMBL" id="STD56049.1"/>
    </source>
</evidence>
<dbReference type="EMBL" id="JACALR010000002">
    <property type="protein sequence ID" value="MDM1550406.1"/>
    <property type="molecule type" value="Genomic_DNA"/>
</dbReference>
<evidence type="ECO:0000256" key="6">
    <source>
        <dbReference type="SAM" id="Phobius"/>
    </source>
</evidence>
<dbReference type="KEGG" id="efal:FH779_08165"/>
<evidence type="ECO:0000256" key="1">
    <source>
        <dbReference type="ARBA" id="ARBA00004651"/>
    </source>
</evidence>
<sequence>MEDIFVGIWFLFALTMAFLPIMCLIHIITHQFRNLKTKFLWIFVVVLIPYLGSILYYLKGRNMVINN</sequence>
<dbReference type="GO" id="GO:0005886">
    <property type="term" value="C:plasma membrane"/>
    <property type="evidence" value="ECO:0007669"/>
    <property type="project" value="UniProtKB-SubCell"/>
</dbReference>
<evidence type="ECO:0000256" key="3">
    <source>
        <dbReference type="ARBA" id="ARBA00022692"/>
    </source>
</evidence>
<keyword evidence="5 6" id="KW-0472">Membrane</keyword>
<name>A0A376G5V5_9FLAO</name>
<gene>
    <name evidence="10" type="ORF">EGI89_11350</name>
    <name evidence="9" type="ORF">FH779_08165</name>
    <name evidence="8" type="ORF">HX095_04195</name>
    <name evidence="11" type="ORF">NCTC13456_02029</name>
</gene>
<reference evidence="10 13" key="2">
    <citation type="submission" date="2018-10" db="EMBL/GenBank/DDBJ databases">
        <title>Transmission dynamics of multidrug resistant bacteria on intensive care unit surfaces.</title>
        <authorList>
            <person name="D'Souza A.W."/>
            <person name="Potter R.F."/>
            <person name="Wallace M."/>
            <person name="Shupe A."/>
            <person name="Patel S."/>
            <person name="Sun S."/>
            <person name="Gul D."/>
            <person name="Kwon J.H."/>
            <person name="Andleeb S."/>
            <person name="Burnham C.-A.D."/>
            <person name="Dantas G."/>
        </authorList>
    </citation>
    <scope>NUCLEOTIDE SEQUENCE [LARGE SCALE GENOMIC DNA]</scope>
    <source>
        <strain evidence="10 13">WF_348</strain>
    </source>
</reference>
<reference evidence="9 14" key="3">
    <citation type="submission" date="2019-06" db="EMBL/GenBank/DDBJ databases">
        <title>Emergence of pandrug resistant Empedobacter falsenii in China.</title>
        <authorList>
            <person name="Dong N."/>
            <person name="Chen S."/>
            <person name="Zhang R."/>
        </authorList>
    </citation>
    <scope>NUCLEOTIDE SEQUENCE [LARGE SCALE GENOMIC DNA]</scope>
    <source>
        <strain evidence="9 14">1681-1</strain>
    </source>
</reference>
<proteinExistence type="predicted"/>
<evidence type="ECO:0000259" key="7">
    <source>
        <dbReference type="Pfam" id="PF13396"/>
    </source>
</evidence>
<reference evidence="8" key="4">
    <citation type="submission" date="2020-06" db="EMBL/GenBank/DDBJ databases">
        <authorList>
            <person name="Dong N."/>
        </authorList>
    </citation>
    <scope>NUCLEOTIDE SEQUENCE</scope>
    <source>
        <strain evidence="8">210</strain>
    </source>
</reference>
<keyword evidence="14" id="KW-1185">Reference proteome</keyword>
<feature type="transmembrane region" description="Helical" evidence="6">
    <location>
        <begin position="6"/>
        <end position="27"/>
    </location>
</feature>
<reference evidence="11 12" key="1">
    <citation type="submission" date="2018-06" db="EMBL/GenBank/DDBJ databases">
        <authorList>
            <consortium name="Pathogen Informatics"/>
            <person name="Doyle S."/>
        </authorList>
    </citation>
    <scope>NUCLEOTIDE SEQUENCE [LARGE SCALE GENOMIC DNA]</scope>
    <source>
        <strain evidence="11 12">NCTC13456</strain>
    </source>
</reference>
<dbReference type="Proteomes" id="UP000254737">
    <property type="component" value="Unassembled WGS sequence"/>
</dbReference>
<dbReference type="EMBL" id="UFXS01000001">
    <property type="protein sequence ID" value="STD56049.1"/>
    <property type="molecule type" value="Genomic_DNA"/>
</dbReference>
<evidence type="ECO:0000313" key="8">
    <source>
        <dbReference type="EMBL" id="MDM1550406.1"/>
    </source>
</evidence>
<reference evidence="8" key="5">
    <citation type="journal article" date="2022" name="Sci. Total Environ.">
        <title>Prevalence, transmission, and molecular epidemiology of tet(X)-positive bacteria among humans, animals, and environmental niches in China: An epidemiological, and genomic-based study.</title>
        <authorList>
            <person name="Dong N."/>
            <person name="Zeng Y."/>
            <person name="Cai C."/>
            <person name="Sun C."/>
            <person name="Lu J."/>
            <person name="Liu C."/>
            <person name="Zhou H."/>
            <person name="Sun Q."/>
            <person name="Shu L."/>
            <person name="Wang H."/>
            <person name="Wang Y."/>
            <person name="Wang S."/>
            <person name="Wu C."/>
            <person name="Chan E.W."/>
            <person name="Chen G."/>
            <person name="Shen Z."/>
            <person name="Chen S."/>
            <person name="Zhang R."/>
        </authorList>
    </citation>
    <scope>NUCLEOTIDE SEQUENCE</scope>
    <source>
        <strain evidence="8">210</strain>
    </source>
</reference>
<dbReference type="Proteomes" id="UP000267844">
    <property type="component" value="Unassembled WGS sequence"/>
</dbReference>
<protein>
    <submittedName>
        <fullName evidence="8">PLDc_N domain-containing protein</fullName>
    </submittedName>
</protein>
<evidence type="ECO:0000313" key="9">
    <source>
        <dbReference type="EMBL" id="QLL58055.1"/>
    </source>
</evidence>
<dbReference type="InterPro" id="IPR027379">
    <property type="entry name" value="CLS_N"/>
</dbReference>
<organism evidence="11 12">
    <name type="scientific">Empedobacter falsenii</name>
    <dbReference type="NCBI Taxonomy" id="343874"/>
    <lineage>
        <taxon>Bacteria</taxon>
        <taxon>Pseudomonadati</taxon>
        <taxon>Bacteroidota</taxon>
        <taxon>Flavobacteriia</taxon>
        <taxon>Flavobacteriales</taxon>
        <taxon>Weeksellaceae</taxon>
        <taxon>Empedobacter</taxon>
    </lineage>
</organism>
<dbReference type="Pfam" id="PF13396">
    <property type="entry name" value="PLDc_N"/>
    <property type="match status" value="1"/>
</dbReference>
<keyword evidence="4 6" id="KW-1133">Transmembrane helix</keyword>